<feature type="region of interest" description="Disordered" evidence="1">
    <location>
        <begin position="407"/>
        <end position="429"/>
    </location>
</feature>
<feature type="compositionally biased region" description="Basic and acidic residues" evidence="1">
    <location>
        <begin position="150"/>
        <end position="166"/>
    </location>
</feature>
<feature type="compositionally biased region" description="Basic residues" evidence="1">
    <location>
        <begin position="135"/>
        <end position="149"/>
    </location>
</feature>
<feature type="compositionally biased region" description="Polar residues" evidence="1">
    <location>
        <begin position="1244"/>
        <end position="1271"/>
    </location>
</feature>
<dbReference type="Proteomes" id="UP001331761">
    <property type="component" value="Unassembled WGS sequence"/>
</dbReference>
<feature type="region of interest" description="Disordered" evidence="1">
    <location>
        <begin position="1228"/>
        <end position="1278"/>
    </location>
</feature>
<evidence type="ECO:0000313" key="2">
    <source>
        <dbReference type="EMBL" id="KAK5964468.1"/>
    </source>
</evidence>
<organism evidence="2 3">
    <name type="scientific">Trichostrongylus colubriformis</name>
    <name type="common">Black scour worm</name>
    <dbReference type="NCBI Taxonomy" id="6319"/>
    <lineage>
        <taxon>Eukaryota</taxon>
        <taxon>Metazoa</taxon>
        <taxon>Ecdysozoa</taxon>
        <taxon>Nematoda</taxon>
        <taxon>Chromadorea</taxon>
        <taxon>Rhabditida</taxon>
        <taxon>Rhabditina</taxon>
        <taxon>Rhabditomorpha</taxon>
        <taxon>Strongyloidea</taxon>
        <taxon>Trichostrongylidae</taxon>
        <taxon>Trichostrongylus</taxon>
    </lineage>
</organism>
<protein>
    <submittedName>
        <fullName evidence="2">Uncharacterized protein</fullName>
    </submittedName>
</protein>
<name>A0AAN8F3B5_TRICO</name>
<evidence type="ECO:0000256" key="1">
    <source>
        <dbReference type="SAM" id="MobiDB-lite"/>
    </source>
</evidence>
<feature type="compositionally biased region" description="Polar residues" evidence="1">
    <location>
        <begin position="482"/>
        <end position="491"/>
    </location>
</feature>
<feature type="compositionally biased region" description="Basic residues" evidence="1">
    <location>
        <begin position="235"/>
        <end position="247"/>
    </location>
</feature>
<sequence>MDKLQGGDWNSFFHQFEAVASQSTANVSRPSIVDDNVPLPIIRGHHFDIVYHDAMDEHVKCQVCGMLLRRTMFAAHVRQRHPELCPPSISTDDDSGRHSGLESPDISRNPNFPFSPKLMSPPITKEPLKLTISLKGHRKHRRRKAKRDRRRDSRPSTSFGEEKDLSSDPLQHAGDHFWPVDDEQGPSTRHISPTFLEEAATPLSRLKGSESSGSGEEFSSRVDPEILSSEEQSRRKVKKKSRRKSRRRELGAQLSSPILRARILPLVEPLHISVTSESTQVSKSASPVHKSSGVSPCCIASVSTRSRPGTGRYLHARRSAFADVVPSFSVPSKSPSTSHLLTRFPSQPANVGITSSEELEPAKLTVLVGQPSQRAHPTAHPILPRVSQIPSVVSPSPWIYSQPVISTSSMPSPSRNTPLAQGTADESDTFRSEALSFDPVTKTAHMESGVLSHTTTAHMESSVLSHATAGGPGQDEQQLLSVPSTEASKTVNLKKSRQPSGPQELWEPLGIKSPTYGIILPVATKNDTDADDATVAFLTSSPELLSEDDGCPVKEEVDEQQIGLLVKGTSPSRILRQRYRSATKLTSESSDTDHRTIIDFEENQAERRSSDHDGEIQMLSNEMAALSQLSELERLDFGMNCEHERMEDTIMMEKGNDESDPKDVRTPASHQVKQTFDSSRCHTPEDSIFSVDANPVPTLIGSRKLSTALESPLKNNQAQLEGGLLAHSLQDVLGLEDMSSKELVNVCALQRPLESGATATMSIEGHGGEPIQVIISSRTDKIYEPEAPCEAHHAQMASANAGKLRECEEENLYDEDYSADDEELVHFQEESERNHQEILQQSEYERSLMQQQSSFVASAAAFHNQMLLEQTTPSYRPSHEHVFSGRSSQNSAVNYAESPQLSIQTVFENNHRGTVHDSGPSLQTVVARVASGPVSSPFGIGSTSLPVQPHQCAPPPHTFPLQTQRISNAQPRKPIAPRDSYIEGSNVIGIAAAEVEAQKGSHAPIHVTSLQEQFRGLPEQHQIIDQSLSHSLETQWCSLSEKREASRGYNHPRQAAQPLEQRNIYHHEEASKRHSYNATKMRDEPERYANLQRHPAELMEEEMRAMRYVYLMNEQRIAKKSLAEADKKIVRKSTPANNLMFLSELPPTMVEPTVIPEGIPRTRMQEHLLPPYHHAQFAVRNGPCVSPFNSDTSEDELTNVQEVLNLEILEPLGNGANVQRIPTQYGQRAAHAKEGHNASYKVPPSTTHDVVRQQHPSGSSAQSEFIHQSDQSHPRSPAVQMVDDAHLNASEALFSSKISRNQSTLQKSIPQQMDVPLSSMRETLSSNEEEPDASDVEMWNVREREIGTESDDASTDSDVIRRGWDLSPSVSPLTLEAFASVLSSPEGSDSNDDQVGVPVWSTMSRKHAKLAIAVCRNMPKRLQPLCRRFAWQQGITYLLENFCLQKWEIRPEHDVESVWFFEKLVRRFKPFEVMPWEVSDSDKDSETPKRVANVFFGFNICADIPFSRCRKTIRIEDHASLTLTCKEIQRDIEVSSSDDGTFSKMFTKPESETSPVSPLTSSVDSASTEDESECSSDDSTGRSKANGADSCWKILPLKLSCEKQEFIAMSCCKQFMQQMVERKNGNHLRVGDRSAVQVTSILAELYREHRAAYELMIADILPIPTPDQREIPFSDNAEWVASRILAINRAQNRLLISSFAPWVAMHRLWKVYGPLLQSASAIGGDFEKFVTECVNVTCNHYYRLKNGIKVADEIPGDLLDLCYAITSERMREHTESVEVSKKRVQMETKPSKAWVPLKRREGPCSYPNQRTANAQLMSRCRRVYDEKRQTKRRRWNAMRYLHNALPGSVIEGIDVFDMAQRTNLSVAGIFGPEHKMSLAELPFASNMDNRPAYLDMEELLGLMDRTLALQSGSTVDQEGNKQPTIDFLTVHGLHFKAITGERGRCHLMVSPSPIPVPPVAVDCYGNVSAIQRAAIPKLLYPEFARRKLLNVAEERYSHPLDSPVSEEKDADVLTTDCPMCLRTSSDYADMDFVRMCFEGLPQEVLEDLEVSAVDTSCTTYRSHTAPHIMDEDDLNKLMMSG</sequence>
<comment type="caution">
    <text evidence="2">The sequence shown here is derived from an EMBL/GenBank/DDBJ whole genome shotgun (WGS) entry which is preliminary data.</text>
</comment>
<reference evidence="2 3" key="1">
    <citation type="submission" date="2019-10" db="EMBL/GenBank/DDBJ databases">
        <title>Assembly and Annotation for the nematode Trichostrongylus colubriformis.</title>
        <authorList>
            <person name="Martin J."/>
        </authorList>
    </citation>
    <scope>NUCLEOTIDE SEQUENCE [LARGE SCALE GENOMIC DNA]</scope>
    <source>
        <strain evidence="2">G859</strain>
        <tissue evidence="2">Whole worm</tissue>
    </source>
</reference>
<proteinExistence type="predicted"/>
<feature type="compositionally biased region" description="Polar residues" evidence="1">
    <location>
        <begin position="1552"/>
        <end position="1563"/>
    </location>
</feature>
<gene>
    <name evidence="2" type="ORF">GCK32_007027</name>
</gene>
<feature type="region of interest" description="Disordered" evidence="1">
    <location>
        <begin position="83"/>
        <end position="251"/>
    </location>
</feature>
<keyword evidence="3" id="KW-1185">Reference proteome</keyword>
<feature type="region of interest" description="Disordered" evidence="1">
    <location>
        <begin position="482"/>
        <end position="509"/>
    </location>
</feature>
<feature type="compositionally biased region" description="Acidic residues" evidence="1">
    <location>
        <begin position="1567"/>
        <end position="1576"/>
    </location>
</feature>
<evidence type="ECO:0000313" key="3">
    <source>
        <dbReference type="Proteomes" id="UP001331761"/>
    </source>
</evidence>
<feature type="compositionally biased region" description="Polar residues" evidence="1">
    <location>
        <begin position="407"/>
        <end position="420"/>
    </location>
</feature>
<accession>A0AAN8F3B5</accession>
<feature type="region of interest" description="Disordered" evidence="1">
    <location>
        <begin position="1537"/>
        <end position="1586"/>
    </location>
</feature>
<dbReference type="EMBL" id="WIXE01025751">
    <property type="protein sequence ID" value="KAK5964468.1"/>
    <property type="molecule type" value="Genomic_DNA"/>
</dbReference>